<evidence type="ECO:0000313" key="1">
    <source>
        <dbReference type="EMBL" id="EPE34543.1"/>
    </source>
</evidence>
<dbReference type="Proteomes" id="UP000016922">
    <property type="component" value="Unassembled WGS sequence"/>
</dbReference>
<keyword evidence="2" id="KW-1185">Reference proteome</keyword>
<protein>
    <submittedName>
        <fullName evidence="1">Uncharacterized protein</fullName>
    </submittedName>
</protein>
<dbReference type="KEGG" id="glz:GLAREA_10237"/>
<dbReference type="RefSeq" id="XP_008078478.1">
    <property type="nucleotide sequence ID" value="XM_008080287.1"/>
</dbReference>
<name>S3E880_GLAL2</name>
<organism evidence="1 2">
    <name type="scientific">Glarea lozoyensis (strain ATCC 20868 / MF5171)</name>
    <dbReference type="NCBI Taxonomy" id="1116229"/>
    <lineage>
        <taxon>Eukaryota</taxon>
        <taxon>Fungi</taxon>
        <taxon>Dikarya</taxon>
        <taxon>Ascomycota</taxon>
        <taxon>Pezizomycotina</taxon>
        <taxon>Leotiomycetes</taxon>
        <taxon>Helotiales</taxon>
        <taxon>Helotiaceae</taxon>
        <taxon>Glarea</taxon>
    </lineage>
</organism>
<reference evidence="1 2" key="1">
    <citation type="journal article" date="2013" name="BMC Genomics">
        <title>Genomics-driven discovery of the pneumocandin biosynthetic gene cluster in the fungus Glarea lozoyensis.</title>
        <authorList>
            <person name="Chen L."/>
            <person name="Yue Q."/>
            <person name="Zhang X."/>
            <person name="Xiang M."/>
            <person name="Wang C."/>
            <person name="Li S."/>
            <person name="Che Y."/>
            <person name="Ortiz-Lopez F.J."/>
            <person name="Bills G.F."/>
            <person name="Liu X."/>
            <person name="An Z."/>
        </authorList>
    </citation>
    <scope>NUCLEOTIDE SEQUENCE [LARGE SCALE GENOMIC DNA]</scope>
    <source>
        <strain evidence="2">ATCC 20868 / MF5171</strain>
    </source>
</reference>
<accession>S3E880</accession>
<dbReference type="EMBL" id="KE145356">
    <property type="protein sequence ID" value="EPE34543.1"/>
    <property type="molecule type" value="Genomic_DNA"/>
</dbReference>
<proteinExistence type="predicted"/>
<gene>
    <name evidence="1" type="ORF">GLAREA_10237</name>
</gene>
<dbReference type="AlphaFoldDB" id="S3E880"/>
<dbReference type="HOGENOM" id="CLU_2291969_0_0_1"/>
<evidence type="ECO:0000313" key="2">
    <source>
        <dbReference type="Proteomes" id="UP000016922"/>
    </source>
</evidence>
<dbReference type="GeneID" id="19469284"/>
<sequence length="101" mass="10846">MGAEVIRREREEKRWVVESEEEDVGVVLRDRSGRRKAVKCQRGRSGRVRSAAYSTLQGVEAKSQAGAGLGLGSKFGGPARGAGQSRTLVAAMCRGKATEKL</sequence>